<dbReference type="InterPro" id="IPR016364">
    <property type="entry name" value="Surface_antigen_Rickettsia"/>
</dbReference>
<evidence type="ECO:0000313" key="2">
    <source>
        <dbReference type="EMBL" id="KZD24674.1"/>
    </source>
</evidence>
<accession>A0A161QT72</accession>
<dbReference type="STRING" id="943830.A4A58_20160"/>
<evidence type="ECO:0000313" key="3">
    <source>
        <dbReference type="Proteomes" id="UP000076574"/>
    </source>
</evidence>
<dbReference type="AlphaFoldDB" id="A0A161QT72"/>
<dbReference type="RefSeq" id="WP_068730505.1">
    <property type="nucleotide sequence ID" value="NZ_LVYV01000002.1"/>
</dbReference>
<protein>
    <recommendedName>
        <fullName evidence="1">Surface antigen domain-containing protein</fullName>
    </recommendedName>
</protein>
<dbReference type="EMBL" id="LVYV01000002">
    <property type="protein sequence ID" value="KZD24674.1"/>
    <property type="molecule type" value="Genomic_DNA"/>
</dbReference>
<dbReference type="Proteomes" id="UP000076574">
    <property type="component" value="Unassembled WGS sequence"/>
</dbReference>
<comment type="caution">
    <text evidence="2">The sequence shown here is derived from an EMBL/GenBank/DDBJ whole genome shotgun (WGS) entry which is preliminary data.</text>
</comment>
<dbReference type="PROSITE" id="PS51257">
    <property type="entry name" value="PROKAR_LIPOPROTEIN"/>
    <property type="match status" value="1"/>
</dbReference>
<dbReference type="Pfam" id="PF16998">
    <property type="entry name" value="17kDa_Anti_2"/>
    <property type="match status" value="1"/>
</dbReference>
<evidence type="ECO:0000259" key="1">
    <source>
        <dbReference type="Pfam" id="PF16998"/>
    </source>
</evidence>
<feature type="domain" description="Surface antigen" evidence="1">
    <location>
        <begin position="57"/>
        <end position="154"/>
    </location>
</feature>
<gene>
    <name evidence="2" type="ORF">A4A58_20160</name>
</gene>
<organism evidence="2 3">
    <name type="scientific">Tardiphaga robiniae</name>
    <dbReference type="NCBI Taxonomy" id="943830"/>
    <lineage>
        <taxon>Bacteria</taxon>
        <taxon>Pseudomonadati</taxon>
        <taxon>Pseudomonadota</taxon>
        <taxon>Alphaproteobacteria</taxon>
        <taxon>Hyphomicrobiales</taxon>
        <taxon>Nitrobacteraceae</taxon>
        <taxon>Tardiphaga</taxon>
    </lineage>
</organism>
<proteinExistence type="predicted"/>
<dbReference type="OrthoDB" id="5402098at2"/>
<dbReference type="PIRSF" id="PIRSF002721">
    <property type="entry name" value="Surface_antigen_Rickettsia"/>
    <property type="match status" value="1"/>
</dbReference>
<reference evidence="2 3" key="1">
    <citation type="submission" date="2016-03" db="EMBL/GenBank/DDBJ databases">
        <title>Microsymbionts genomes from the relict species Vavilovia formosa (Stev.) Fed.</title>
        <authorList>
            <person name="Kopat V."/>
            <person name="Chirak E."/>
            <person name="Kimeklis A."/>
            <person name="Andronov E."/>
        </authorList>
    </citation>
    <scope>NUCLEOTIDE SEQUENCE [LARGE SCALE GENOMIC DNA]</scope>
    <source>
        <strain evidence="2 3">Vaf07</strain>
    </source>
</reference>
<sequence length="156" mass="15850">MVKFNAFCVAAVALALGGCDVTTSEGGLGLGTDTIARAYSSTKSAVGLSEENAAVAVTNAAFGGLIGAKLGAQLNDEDRRLAYEAQIAALDRGAPGAPVPWRNATSGRYGNIVAGPAYNQKGRECRGFSHTVTVNGDLKTARGTACRSPEGTWAAA</sequence>
<keyword evidence="3" id="KW-1185">Reference proteome</keyword>
<dbReference type="InterPro" id="IPR032635">
    <property type="entry name" value="Anti_2"/>
</dbReference>
<name>A0A161QT72_9BRAD</name>